<evidence type="ECO:0000313" key="1">
    <source>
        <dbReference type="EMBL" id="OEH75739.1"/>
    </source>
</evidence>
<dbReference type="InParanoid" id="A0A1D3CX20"/>
<dbReference type="AlphaFoldDB" id="A0A1D3CX20"/>
<dbReference type="VEuPathDB" id="ToxoDB:cyc_01275"/>
<keyword evidence="2" id="KW-1185">Reference proteome</keyword>
<reference evidence="1 2" key="1">
    <citation type="journal article" date="2016" name="BMC Genomics">
        <title>Comparative genomics reveals Cyclospora cayetanensis possesses coccidia-like metabolism and invasion components but unique surface antigens.</title>
        <authorList>
            <person name="Liu S."/>
            <person name="Wang L."/>
            <person name="Zheng H."/>
            <person name="Xu Z."/>
            <person name="Roellig D.M."/>
            <person name="Li N."/>
            <person name="Frace M.A."/>
            <person name="Tang K."/>
            <person name="Arrowood M.J."/>
            <person name="Moss D.M."/>
            <person name="Zhang L."/>
            <person name="Feng Y."/>
            <person name="Xiao L."/>
        </authorList>
    </citation>
    <scope>NUCLEOTIDE SEQUENCE [LARGE SCALE GENOMIC DNA]</scope>
    <source>
        <strain evidence="1 2">CHN_HEN01</strain>
    </source>
</reference>
<organism evidence="1 2">
    <name type="scientific">Cyclospora cayetanensis</name>
    <dbReference type="NCBI Taxonomy" id="88456"/>
    <lineage>
        <taxon>Eukaryota</taxon>
        <taxon>Sar</taxon>
        <taxon>Alveolata</taxon>
        <taxon>Apicomplexa</taxon>
        <taxon>Conoidasida</taxon>
        <taxon>Coccidia</taxon>
        <taxon>Eucoccidiorida</taxon>
        <taxon>Eimeriorina</taxon>
        <taxon>Eimeriidae</taxon>
        <taxon>Cyclospora</taxon>
    </lineage>
</organism>
<evidence type="ECO:0000313" key="2">
    <source>
        <dbReference type="Proteomes" id="UP000095192"/>
    </source>
</evidence>
<sequence length="167" mass="18584">MVCGSVLRFSNAFPCRGQSFWEPSASYRCLLTPDYWIQAQIRELLFSVDRDASDPLWRREIAPMITLGMLFIYDCQGVLQEVCKQVNNSGIISIAKAFQPEVYGTKIGPTAPVGAWDGVKKWLSLSGRGVPQTTLTAPLLASSEGLGSNVKASRDLLKERCMRFYLL</sequence>
<name>A0A1D3CX20_9EIME</name>
<dbReference type="EMBL" id="JROU02001649">
    <property type="protein sequence ID" value="OEH75739.1"/>
    <property type="molecule type" value="Genomic_DNA"/>
</dbReference>
<comment type="caution">
    <text evidence="1">The sequence shown here is derived from an EMBL/GenBank/DDBJ whole genome shotgun (WGS) entry which is preliminary data.</text>
</comment>
<protein>
    <submittedName>
        <fullName evidence="1">Uncharacterized protein</fullName>
    </submittedName>
</protein>
<gene>
    <name evidence="1" type="ORF">cyc_01275</name>
</gene>
<accession>A0A1D3CX20</accession>
<dbReference type="Proteomes" id="UP000095192">
    <property type="component" value="Unassembled WGS sequence"/>
</dbReference>
<proteinExistence type="predicted"/>